<dbReference type="RefSeq" id="WP_015831487.1">
    <property type="nucleotide sequence ID" value="NC_012968.1"/>
</dbReference>
<keyword evidence="1" id="KW-1133">Transmembrane helix</keyword>
<evidence type="ECO:0008006" key="4">
    <source>
        <dbReference type="Google" id="ProtNLM"/>
    </source>
</evidence>
<gene>
    <name evidence="2" type="ordered locus">Mmol_0540</name>
</gene>
<dbReference type="Proteomes" id="UP000002742">
    <property type="component" value="Chromosome"/>
</dbReference>
<sequence>MSTKQMQNEKAKWWKSGYAWLVFGGPAMVVVASLITVYIAVKGQDPVLAHEENAQFQSKALTTDEKNALEPAVLARNHAATGVNQEEEK</sequence>
<proteinExistence type="predicted"/>
<feature type="transmembrane region" description="Helical" evidence="1">
    <location>
        <begin position="20"/>
        <end position="41"/>
    </location>
</feature>
<keyword evidence="1" id="KW-0472">Membrane</keyword>
<evidence type="ECO:0000256" key="1">
    <source>
        <dbReference type="SAM" id="Phobius"/>
    </source>
</evidence>
<dbReference type="STRING" id="583345.Mmol_0540"/>
<protein>
    <recommendedName>
        <fullName evidence="4">Nitrogen fixation protein FixH</fullName>
    </recommendedName>
</protein>
<reference evidence="2 3" key="2">
    <citation type="journal article" date="2011" name="J. Bacteriol.">
        <title>Genomes of three methylotrophs from a single niche uncover genetic and metabolic divergence of Methylophilaceae.</title>
        <authorList>
            <person name="Lapidus A."/>
            <person name="Clum A."/>
            <person name="Labutti K."/>
            <person name="Kaluzhnaya M.G."/>
            <person name="Lim S."/>
            <person name="Beck D.A."/>
            <person name="Glavina Del Rio T."/>
            <person name="Nolan M."/>
            <person name="Mavromatis K."/>
            <person name="Huntemann M."/>
            <person name="Lucas S."/>
            <person name="Lidstrom M.E."/>
            <person name="Ivanova N."/>
            <person name="Chistoserdova L."/>
        </authorList>
    </citation>
    <scope>NUCLEOTIDE SEQUENCE [LARGE SCALE GENOMIC DNA]</scope>
    <source>
        <strain evidence="3">JLW8 / ATCC BAA-1282 / DSM 17540</strain>
    </source>
</reference>
<evidence type="ECO:0000313" key="3">
    <source>
        <dbReference type="Proteomes" id="UP000002742"/>
    </source>
</evidence>
<dbReference type="AlphaFoldDB" id="C6WU51"/>
<accession>C6WU51</accession>
<organism evidence="2 3">
    <name type="scientific">Methylotenera mobilis (strain JLW8 / ATCC BAA-1282 / DSM 17540)</name>
    <dbReference type="NCBI Taxonomy" id="583345"/>
    <lineage>
        <taxon>Bacteria</taxon>
        <taxon>Pseudomonadati</taxon>
        <taxon>Pseudomonadota</taxon>
        <taxon>Betaproteobacteria</taxon>
        <taxon>Nitrosomonadales</taxon>
        <taxon>Methylophilaceae</taxon>
        <taxon>Methylotenera</taxon>
    </lineage>
</organism>
<reference evidence="3" key="1">
    <citation type="submission" date="2009-07" db="EMBL/GenBank/DDBJ databases">
        <title>Complete sequence of Methylotenera mobilis JLW8.</title>
        <authorList>
            <consortium name="US DOE Joint Genome Institute"/>
            <person name="Lucas S."/>
            <person name="Copeland A."/>
            <person name="Lapidus A."/>
            <person name="Glavina del Rio T."/>
            <person name="Tice H."/>
            <person name="Bruce D."/>
            <person name="Goodwin L."/>
            <person name="Pitluck S."/>
            <person name="LaButti K.M."/>
            <person name="Clum A."/>
            <person name="Larimer F."/>
            <person name="Land M."/>
            <person name="Hauser L."/>
            <person name="Kyrpides N."/>
            <person name="Mikhailova N."/>
            <person name="Kayluzhnaya M."/>
            <person name="Chistoserdova L."/>
        </authorList>
    </citation>
    <scope>NUCLEOTIDE SEQUENCE [LARGE SCALE GENOMIC DNA]</scope>
    <source>
        <strain evidence="3">JLW8 / ATCC BAA-1282 / DSM 17540</strain>
    </source>
</reference>
<name>C6WU51_METML</name>
<dbReference type="HOGENOM" id="CLU_190053_0_0_4"/>
<dbReference type="EMBL" id="CP001672">
    <property type="protein sequence ID" value="ACT47450.1"/>
    <property type="molecule type" value="Genomic_DNA"/>
</dbReference>
<dbReference type="KEGG" id="mmb:Mmol_0540"/>
<dbReference type="OrthoDB" id="5295180at2"/>
<dbReference type="eggNOG" id="COG3198">
    <property type="taxonomic scope" value="Bacteria"/>
</dbReference>
<evidence type="ECO:0000313" key="2">
    <source>
        <dbReference type="EMBL" id="ACT47450.1"/>
    </source>
</evidence>
<keyword evidence="3" id="KW-1185">Reference proteome</keyword>
<keyword evidence="1" id="KW-0812">Transmembrane</keyword>